<keyword evidence="1" id="KW-0812">Transmembrane</keyword>
<feature type="transmembrane region" description="Helical" evidence="1">
    <location>
        <begin position="115"/>
        <end position="138"/>
    </location>
</feature>
<feature type="transmembrane region" description="Helical" evidence="1">
    <location>
        <begin position="73"/>
        <end position="95"/>
    </location>
</feature>
<evidence type="ECO:0000313" key="2">
    <source>
        <dbReference type="EMBL" id="RWX50133.1"/>
    </source>
</evidence>
<gene>
    <name evidence="2" type="ORF">VU01_13814</name>
</gene>
<comment type="caution">
    <text evidence="2">The sequence shown here is derived from an EMBL/GenBank/DDBJ whole genome shotgun (WGS) entry which is preliminary data.</text>
</comment>
<dbReference type="AlphaFoldDB" id="A0A444JAP2"/>
<keyword evidence="1" id="KW-0472">Membrane</keyword>
<protein>
    <submittedName>
        <fullName evidence="2">Uncharacterized protein</fullName>
    </submittedName>
</protein>
<accession>A0A444JAP2</accession>
<dbReference type="Proteomes" id="UP000288892">
    <property type="component" value="Unassembled WGS sequence"/>
</dbReference>
<evidence type="ECO:0000313" key="3">
    <source>
        <dbReference type="Proteomes" id="UP000288892"/>
    </source>
</evidence>
<evidence type="ECO:0000256" key="1">
    <source>
        <dbReference type="SAM" id="Phobius"/>
    </source>
</evidence>
<reference evidence="2 3" key="1">
    <citation type="submission" date="2017-01" db="EMBL/GenBank/DDBJ databases">
        <title>The cable genome- insights into the physiology and evolution of filamentous bacteria capable of sulfide oxidation via long distance electron transfer.</title>
        <authorList>
            <person name="Schreiber L."/>
            <person name="Bjerg J.T."/>
            <person name="Boggild A."/>
            <person name="Van De Vossenberg J."/>
            <person name="Meysman F."/>
            <person name="Nielsen L.P."/>
            <person name="Schramm A."/>
            <person name="Kjeldsen K.U."/>
        </authorList>
    </citation>
    <scope>NUCLEOTIDE SEQUENCE [LARGE SCALE GENOMIC DNA]</scope>
    <source>
        <strain evidence="2">A5</strain>
    </source>
</reference>
<name>A0A444JAP2_9BACT</name>
<organism evidence="2 3">
    <name type="scientific">Candidatus Electrothrix marina</name>
    <dbReference type="NCBI Taxonomy" id="1859130"/>
    <lineage>
        <taxon>Bacteria</taxon>
        <taxon>Pseudomonadati</taxon>
        <taxon>Thermodesulfobacteriota</taxon>
        <taxon>Desulfobulbia</taxon>
        <taxon>Desulfobulbales</taxon>
        <taxon>Desulfobulbaceae</taxon>
        <taxon>Candidatus Electrothrix</taxon>
    </lineage>
</organism>
<keyword evidence="3" id="KW-1185">Reference proteome</keyword>
<proteinExistence type="predicted"/>
<sequence length="167" mass="19089">PSFLDSLNETDSSMPSILSLTLPPKDLWDDLSKEREKIELLKVECEALIEKFILTKRDLEITRKNLSPINNTIYILSIGLLLTVIYPLHFMPMAVNKLPSIGLSFKTISSNLFSLKGGLLVLLTITIESIFLYFLVIIRSLKGKYNISINSIEKSWLNIGYYSKYFH</sequence>
<keyword evidence="1" id="KW-1133">Transmembrane helix</keyword>
<dbReference type="EMBL" id="MTKS01000381">
    <property type="protein sequence ID" value="RWX50133.1"/>
    <property type="molecule type" value="Genomic_DNA"/>
</dbReference>
<feature type="non-terminal residue" evidence="2">
    <location>
        <position position="1"/>
    </location>
</feature>